<dbReference type="FunFam" id="3.40.50.2000:FF:000060">
    <property type="entry name" value="Glycosyltransferase"/>
    <property type="match status" value="1"/>
</dbReference>
<dbReference type="InterPro" id="IPR058980">
    <property type="entry name" value="Glyco_transf_N"/>
</dbReference>
<evidence type="ECO:0000256" key="1">
    <source>
        <dbReference type="ARBA" id="ARBA00009995"/>
    </source>
</evidence>
<protein>
    <recommendedName>
        <fullName evidence="4">Glycosyltransferase</fullName>
        <ecNumber evidence="4">2.4.1.-</ecNumber>
    </recommendedName>
</protein>
<dbReference type="EMBL" id="PGOL01000872">
    <property type="protein sequence ID" value="PKI63699.1"/>
    <property type="molecule type" value="Genomic_DNA"/>
</dbReference>
<proteinExistence type="inferred from homology"/>
<dbReference type="STRING" id="22663.A0A2I0K583"/>
<dbReference type="PANTHER" id="PTHR48044:SF29">
    <property type="entry name" value="GLYCOSYLTRANSFERASE"/>
    <property type="match status" value="1"/>
</dbReference>
<dbReference type="Proteomes" id="UP000233551">
    <property type="component" value="Unassembled WGS sequence"/>
</dbReference>
<gene>
    <name evidence="6" type="ORF">CRG98_015889</name>
</gene>
<dbReference type="PANTHER" id="PTHR48044">
    <property type="entry name" value="GLYCOSYLTRANSFERASE"/>
    <property type="match status" value="1"/>
</dbReference>
<comment type="similarity">
    <text evidence="1 3">Belongs to the UDP-glycosyltransferase family.</text>
</comment>
<dbReference type="GO" id="GO:0008194">
    <property type="term" value="F:UDP-glycosyltransferase activity"/>
    <property type="evidence" value="ECO:0007669"/>
    <property type="project" value="InterPro"/>
</dbReference>
<accession>A0A2I0K583</accession>
<feature type="domain" description="Glycosyltransferase N-terminal" evidence="5">
    <location>
        <begin position="3"/>
        <end position="232"/>
    </location>
</feature>
<dbReference type="Gene3D" id="3.40.50.2000">
    <property type="entry name" value="Glycogen Phosphorylase B"/>
    <property type="match status" value="2"/>
</dbReference>
<dbReference type="Pfam" id="PF00201">
    <property type="entry name" value="UDPGT"/>
    <property type="match status" value="1"/>
</dbReference>
<organism evidence="6 7">
    <name type="scientific">Punica granatum</name>
    <name type="common">Pomegranate</name>
    <dbReference type="NCBI Taxonomy" id="22663"/>
    <lineage>
        <taxon>Eukaryota</taxon>
        <taxon>Viridiplantae</taxon>
        <taxon>Streptophyta</taxon>
        <taxon>Embryophyta</taxon>
        <taxon>Tracheophyta</taxon>
        <taxon>Spermatophyta</taxon>
        <taxon>Magnoliopsida</taxon>
        <taxon>eudicotyledons</taxon>
        <taxon>Gunneridae</taxon>
        <taxon>Pentapetalae</taxon>
        <taxon>rosids</taxon>
        <taxon>malvids</taxon>
        <taxon>Myrtales</taxon>
        <taxon>Lythraceae</taxon>
        <taxon>Punica</taxon>
    </lineage>
</organism>
<evidence type="ECO:0000313" key="7">
    <source>
        <dbReference type="Proteomes" id="UP000233551"/>
    </source>
</evidence>
<dbReference type="AlphaFoldDB" id="A0A2I0K583"/>
<evidence type="ECO:0000256" key="2">
    <source>
        <dbReference type="ARBA" id="ARBA00022679"/>
    </source>
</evidence>
<evidence type="ECO:0000256" key="4">
    <source>
        <dbReference type="RuleBase" id="RU362057"/>
    </source>
</evidence>
<keyword evidence="2 3" id="KW-0808">Transferase</keyword>
<name>A0A2I0K583_PUNGR</name>
<comment type="caution">
    <text evidence="6">The sequence shown here is derived from an EMBL/GenBank/DDBJ whole genome shotgun (WGS) entry which is preliminary data.</text>
</comment>
<dbReference type="GO" id="GO:1901137">
    <property type="term" value="P:carbohydrate derivative biosynthetic process"/>
    <property type="evidence" value="ECO:0007669"/>
    <property type="project" value="UniProtKB-ARBA"/>
</dbReference>
<dbReference type="EC" id="2.4.1.-" evidence="4"/>
<dbReference type="Pfam" id="PF26168">
    <property type="entry name" value="Glyco_transf_N"/>
    <property type="match status" value="1"/>
</dbReference>
<dbReference type="PROSITE" id="PS00375">
    <property type="entry name" value="UDPGT"/>
    <property type="match status" value="1"/>
</dbReference>
<evidence type="ECO:0000256" key="3">
    <source>
        <dbReference type="RuleBase" id="RU003718"/>
    </source>
</evidence>
<sequence>MRETISILMLPWLAHGHISPFLELAKRLADRNLRIHICSSPMNLESIRSRIPEKYSSSIRLLEIHLPSLPELPPQRHTTNGLPLHLMPVLKRAFDMSAPNFAEILVNLKPDLLIYDFLMPWAPELARSHNVRAVTFLSVGAGMASFVFHLLKNPGVDFPFEGLFSVDDHVSQMFCQILESPSSGITDKDRVLQCIERSSDILLMKTFRELEGKYIDCLSDLTGKRAVPVGPLVHDPLLQADQAGTHIIEWLDKKPISSTVFVSFGTEYFLTDQEREEIAHGLERSNVNFIWVMRFPGGERQDLEDALPKGFLERVAGRGLVVEKWAPQVRILEHESIGGFVSHCGWSSVMESMKFGVPIIAVPMQLDQPFNAKVVERVGVGIEVKRNPSSGRFEGEDIGRVIRGLVKERGGEGVRKRVKESYIKGRRIGLEQSISQISCKIIAASNSTIIQRMPRVEANIRPYRGALNSAITLVVWPSCIANPLTQFPWESSIRPPPPAIPGLPKLEPSVFSL</sequence>
<keyword evidence="7" id="KW-1185">Reference proteome</keyword>
<dbReference type="InterPro" id="IPR002213">
    <property type="entry name" value="UDP_glucos_trans"/>
</dbReference>
<evidence type="ECO:0000313" key="6">
    <source>
        <dbReference type="EMBL" id="PKI63699.1"/>
    </source>
</evidence>
<dbReference type="InterPro" id="IPR035595">
    <property type="entry name" value="UDP_glycos_trans_CS"/>
</dbReference>
<keyword evidence="3" id="KW-0328">Glycosyltransferase</keyword>
<evidence type="ECO:0000259" key="5">
    <source>
        <dbReference type="Pfam" id="PF26168"/>
    </source>
</evidence>
<reference evidence="6 7" key="1">
    <citation type="submission" date="2017-11" db="EMBL/GenBank/DDBJ databases">
        <title>De-novo sequencing of pomegranate (Punica granatum L.) genome.</title>
        <authorList>
            <person name="Akparov Z."/>
            <person name="Amiraslanov A."/>
            <person name="Hajiyeva S."/>
            <person name="Abbasov M."/>
            <person name="Kaur K."/>
            <person name="Hamwieh A."/>
            <person name="Solovyev V."/>
            <person name="Salamov A."/>
            <person name="Braich B."/>
            <person name="Kosarev P."/>
            <person name="Mahmoud A."/>
            <person name="Hajiyev E."/>
            <person name="Babayeva S."/>
            <person name="Izzatullayeva V."/>
            <person name="Mammadov A."/>
            <person name="Mammadov A."/>
            <person name="Sharifova S."/>
            <person name="Ojaghi J."/>
            <person name="Eynullazada K."/>
            <person name="Bayramov B."/>
            <person name="Abdulazimova A."/>
            <person name="Shahmuradov I."/>
        </authorList>
    </citation>
    <scope>NUCLEOTIDE SEQUENCE [LARGE SCALE GENOMIC DNA]</scope>
    <source>
        <strain evidence="7">cv. AG2017</strain>
        <tissue evidence="6">Leaf</tissue>
    </source>
</reference>
<dbReference type="SUPFAM" id="SSF53756">
    <property type="entry name" value="UDP-Glycosyltransferase/glycogen phosphorylase"/>
    <property type="match status" value="1"/>
</dbReference>
<dbReference type="CDD" id="cd03784">
    <property type="entry name" value="GT1_Gtf-like"/>
    <property type="match status" value="1"/>
</dbReference>